<evidence type="ECO:0000256" key="6">
    <source>
        <dbReference type="ARBA" id="ARBA00023273"/>
    </source>
</evidence>
<dbReference type="InterPro" id="IPR001849">
    <property type="entry name" value="PH_domain"/>
</dbReference>
<feature type="domain" description="PID" evidence="10">
    <location>
        <begin position="488"/>
        <end position="618"/>
    </location>
</feature>
<keyword evidence="6" id="KW-0966">Cell projection</keyword>
<dbReference type="InterPro" id="IPR004148">
    <property type="entry name" value="BAR_dom"/>
</dbReference>
<sequence>MPGLEKIHLEDALEDNPQTRSMVSLFEQDAGLLRDYIIVLRAHCEKVLNAQKELATATSNLSQHLRAYENQPFPLDTDPDSVLKTTLREFASTLDEVSSIQQVCAAQLGDGMLYPLNRFIEADLSDIFTMMEMFASASNEMEQVVTKFCKCSKKRDSEKIKQDINEEVYMATKKYHQTALHYYANMNALQYKRKIALLEPIIGYLHALRSTFSVGQETLNTTELETFLSNIDSSVKGVQTELGLETQKTVELIDTIEQQSQHLYYAEPPVDMPYIPPNTRLSQKSGYLFHKTKFAGMVTKWEHVFVYTLGSKLMSIAKGDVAGSVIMELDKNISVNALESEDRRNVFQVSNGKKTVVLQAINGRERDEWIAAVHNIAKEVFANKPLTRQCSKDKTSRLNTVEKSQSVSSETSSVEGEKGNHSTPPSTPMENLLLETPIQFDLFSPAEDRERSQSMDPPQVSTPPDEKSILSDDSGQDNLTSTPFWEVFSVRFLGSMQVQKDRGDYLVYQTIRHIMAARAIHNIFKTNESHLVITHRTLKILDPSHQAIRALFPLEDVSFWTTHKENDRLLGFITRTKSDSETKPSFHCHVFEAQPSADEICTALSKAANIALSVLLEKTLNAGEDQIQDNATMEKDLPQPEDMTQGSLTEKMQNPDNTVIPEAGDAK</sequence>
<keyword evidence="5" id="KW-0539">Nucleus</keyword>
<evidence type="ECO:0000259" key="10">
    <source>
        <dbReference type="PROSITE" id="PS01179"/>
    </source>
</evidence>
<feature type="compositionally biased region" description="Low complexity" evidence="9">
    <location>
        <begin position="401"/>
        <end position="414"/>
    </location>
</feature>
<dbReference type="Proteomes" id="UP001497382">
    <property type="component" value="Unassembled WGS sequence"/>
</dbReference>
<dbReference type="PANTHER" id="PTHR46415">
    <property type="entry name" value="ADAPTOR PROTEIN, PHOSPHOTYROSINE INTERACTION, PH DOMAIN AND LEUCINE ZIPPER-CONTAINING 2"/>
    <property type="match status" value="1"/>
</dbReference>
<name>A0AAV2ATT3_9ARAC</name>
<dbReference type="PROSITE" id="PS01179">
    <property type="entry name" value="PID"/>
    <property type="match status" value="1"/>
</dbReference>
<feature type="region of interest" description="Disordered" evidence="9">
    <location>
        <begin position="447"/>
        <end position="477"/>
    </location>
</feature>
<feature type="compositionally biased region" description="Polar residues" evidence="9">
    <location>
        <begin position="642"/>
        <end position="657"/>
    </location>
</feature>
<dbReference type="PANTHER" id="PTHR46415:SF2">
    <property type="entry name" value="BETA, PUTATIVE-RELATED"/>
    <property type="match status" value="1"/>
</dbReference>
<dbReference type="GO" id="GO:0001726">
    <property type="term" value="C:ruffle"/>
    <property type="evidence" value="ECO:0007669"/>
    <property type="project" value="UniProtKB-SubCell"/>
</dbReference>
<comment type="subcellular location">
    <subcellularLocation>
        <location evidence="4">Cell projection</location>
        <location evidence="4">Ruffle</location>
    </subcellularLocation>
    <subcellularLocation>
        <location evidence="3">Cytoplasmic vesicle</location>
        <location evidence="3">Phagosome</location>
    </subcellularLocation>
    <subcellularLocation>
        <location evidence="2">Early endosome membrane</location>
        <topology evidence="2">Peripheral membrane protein</topology>
    </subcellularLocation>
    <subcellularLocation>
        <location evidence="1">Nucleus</location>
    </subcellularLocation>
</comment>
<dbReference type="Pfam" id="PF16746">
    <property type="entry name" value="BAR_3"/>
    <property type="match status" value="1"/>
</dbReference>
<dbReference type="InterPro" id="IPR047181">
    <property type="entry name" value="DP13A/B"/>
</dbReference>
<evidence type="ECO:0000259" key="11">
    <source>
        <dbReference type="PROSITE" id="PS50003"/>
    </source>
</evidence>
<gene>
    <name evidence="12" type="ORF">LARSCL_LOCUS14804</name>
</gene>
<dbReference type="Gene3D" id="1.20.1270.60">
    <property type="entry name" value="Arfaptin homology (AH) domain/BAR domain"/>
    <property type="match status" value="1"/>
</dbReference>
<evidence type="ECO:0008006" key="14">
    <source>
        <dbReference type="Google" id="ProtNLM"/>
    </source>
</evidence>
<organism evidence="12 13">
    <name type="scientific">Larinioides sclopetarius</name>
    <dbReference type="NCBI Taxonomy" id="280406"/>
    <lineage>
        <taxon>Eukaryota</taxon>
        <taxon>Metazoa</taxon>
        <taxon>Ecdysozoa</taxon>
        <taxon>Arthropoda</taxon>
        <taxon>Chelicerata</taxon>
        <taxon>Arachnida</taxon>
        <taxon>Araneae</taxon>
        <taxon>Araneomorphae</taxon>
        <taxon>Entelegynae</taxon>
        <taxon>Araneoidea</taxon>
        <taxon>Araneidae</taxon>
        <taxon>Larinioides</taxon>
    </lineage>
</organism>
<dbReference type="GO" id="GO:0005634">
    <property type="term" value="C:nucleus"/>
    <property type="evidence" value="ECO:0007669"/>
    <property type="project" value="UniProtKB-SubCell"/>
</dbReference>
<feature type="domain" description="PH" evidence="11">
    <location>
        <begin position="281"/>
        <end position="378"/>
    </location>
</feature>
<dbReference type="InterPro" id="IPR027267">
    <property type="entry name" value="AH/BAR_dom_sf"/>
</dbReference>
<feature type="region of interest" description="Disordered" evidence="9">
    <location>
        <begin position="628"/>
        <end position="667"/>
    </location>
</feature>
<keyword evidence="7" id="KW-0131">Cell cycle</keyword>
<dbReference type="GO" id="GO:0031901">
    <property type="term" value="C:early endosome membrane"/>
    <property type="evidence" value="ECO:0007669"/>
    <property type="project" value="UniProtKB-SubCell"/>
</dbReference>
<dbReference type="EMBL" id="CAXIEN010000217">
    <property type="protein sequence ID" value="CAL1287392.1"/>
    <property type="molecule type" value="Genomic_DNA"/>
</dbReference>
<dbReference type="PROSITE" id="PS50003">
    <property type="entry name" value="PH_DOMAIN"/>
    <property type="match status" value="1"/>
</dbReference>
<dbReference type="SUPFAM" id="SSF103657">
    <property type="entry name" value="BAR/IMD domain-like"/>
    <property type="match status" value="1"/>
</dbReference>
<evidence type="ECO:0000256" key="2">
    <source>
        <dbReference type="ARBA" id="ARBA00004220"/>
    </source>
</evidence>
<proteinExistence type="predicted"/>
<evidence type="ECO:0000256" key="7">
    <source>
        <dbReference type="ARBA" id="ARBA00023306"/>
    </source>
</evidence>
<evidence type="ECO:0000256" key="8">
    <source>
        <dbReference type="ARBA" id="ARBA00023329"/>
    </source>
</evidence>
<reference evidence="12 13" key="1">
    <citation type="submission" date="2024-04" db="EMBL/GenBank/DDBJ databases">
        <authorList>
            <person name="Rising A."/>
            <person name="Reimegard J."/>
            <person name="Sonavane S."/>
            <person name="Akerstrom W."/>
            <person name="Nylinder S."/>
            <person name="Hedman E."/>
            <person name="Kallberg Y."/>
        </authorList>
    </citation>
    <scope>NUCLEOTIDE SEQUENCE [LARGE SCALE GENOMIC DNA]</scope>
</reference>
<dbReference type="SMART" id="SM00233">
    <property type="entry name" value="PH"/>
    <property type="match status" value="1"/>
</dbReference>
<keyword evidence="8" id="KW-0968">Cytoplasmic vesicle</keyword>
<evidence type="ECO:0000256" key="3">
    <source>
        <dbReference type="ARBA" id="ARBA00004262"/>
    </source>
</evidence>
<dbReference type="SMART" id="SM00462">
    <property type="entry name" value="PTB"/>
    <property type="match status" value="1"/>
</dbReference>
<feature type="region of interest" description="Disordered" evidence="9">
    <location>
        <begin position="391"/>
        <end position="430"/>
    </location>
</feature>
<dbReference type="Gene3D" id="2.30.29.30">
    <property type="entry name" value="Pleckstrin-homology domain (PH domain)/Phosphotyrosine-binding domain (PTB)"/>
    <property type="match status" value="2"/>
</dbReference>
<keyword evidence="13" id="KW-1185">Reference proteome</keyword>
<dbReference type="InterPro" id="IPR006020">
    <property type="entry name" value="PTB/PI_dom"/>
</dbReference>
<dbReference type="SUPFAM" id="SSF50729">
    <property type="entry name" value="PH domain-like"/>
    <property type="match status" value="2"/>
</dbReference>
<evidence type="ECO:0000256" key="1">
    <source>
        <dbReference type="ARBA" id="ARBA00004123"/>
    </source>
</evidence>
<dbReference type="Pfam" id="PF00640">
    <property type="entry name" value="PID"/>
    <property type="match status" value="1"/>
</dbReference>
<dbReference type="GO" id="GO:0045335">
    <property type="term" value="C:phagocytic vesicle"/>
    <property type="evidence" value="ECO:0007669"/>
    <property type="project" value="UniProtKB-SubCell"/>
</dbReference>
<dbReference type="AlphaFoldDB" id="A0AAV2ATT3"/>
<evidence type="ECO:0000256" key="4">
    <source>
        <dbReference type="ARBA" id="ARBA00004466"/>
    </source>
</evidence>
<evidence type="ECO:0000256" key="9">
    <source>
        <dbReference type="SAM" id="MobiDB-lite"/>
    </source>
</evidence>
<evidence type="ECO:0000313" key="12">
    <source>
        <dbReference type="EMBL" id="CAL1287392.1"/>
    </source>
</evidence>
<accession>A0AAV2ATT3</accession>
<protein>
    <recommendedName>
        <fullName evidence="14">DCC-interacting protein 13-alpha</fullName>
    </recommendedName>
</protein>
<comment type="caution">
    <text evidence="12">The sequence shown here is derived from an EMBL/GenBank/DDBJ whole genome shotgun (WGS) entry which is preliminary data.</text>
</comment>
<dbReference type="GO" id="GO:0023052">
    <property type="term" value="P:signaling"/>
    <property type="evidence" value="ECO:0007669"/>
    <property type="project" value="TreeGrafter"/>
</dbReference>
<evidence type="ECO:0000313" key="13">
    <source>
        <dbReference type="Proteomes" id="UP001497382"/>
    </source>
</evidence>
<evidence type="ECO:0000256" key="5">
    <source>
        <dbReference type="ARBA" id="ARBA00023242"/>
    </source>
</evidence>
<dbReference type="InterPro" id="IPR011993">
    <property type="entry name" value="PH-like_dom_sf"/>
</dbReference>